<feature type="chain" id="PRO_5045511334" description="Beta-lactamase-related domain-containing protein" evidence="1">
    <location>
        <begin position="22"/>
        <end position="336"/>
    </location>
</feature>
<organism evidence="3 4">
    <name type="scientific">Deinococcus daejeonensis</name>
    <dbReference type="NCBI Taxonomy" id="1007098"/>
    <lineage>
        <taxon>Bacteria</taxon>
        <taxon>Thermotogati</taxon>
        <taxon>Deinococcota</taxon>
        <taxon>Deinococci</taxon>
        <taxon>Deinococcales</taxon>
        <taxon>Deinococcaceae</taxon>
        <taxon>Deinococcus</taxon>
    </lineage>
</organism>
<dbReference type="RefSeq" id="WP_189055109.1">
    <property type="nucleotide sequence ID" value="NZ_BMOR01000003.1"/>
</dbReference>
<protein>
    <recommendedName>
        <fullName evidence="2">Beta-lactamase-related domain-containing protein</fullName>
    </recommendedName>
</protein>
<dbReference type="InterPro" id="IPR012338">
    <property type="entry name" value="Beta-lactam/transpept-like"/>
</dbReference>
<evidence type="ECO:0000259" key="2">
    <source>
        <dbReference type="Pfam" id="PF00144"/>
    </source>
</evidence>
<evidence type="ECO:0000256" key="1">
    <source>
        <dbReference type="SAM" id="SignalP"/>
    </source>
</evidence>
<dbReference type="PANTHER" id="PTHR43283:SF7">
    <property type="entry name" value="BETA-LACTAMASE-RELATED DOMAIN-CONTAINING PROTEIN"/>
    <property type="match status" value="1"/>
</dbReference>
<dbReference type="Pfam" id="PF00144">
    <property type="entry name" value="Beta-lactamase"/>
    <property type="match status" value="1"/>
</dbReference>
<dbReference type="EMBL" id="BMOR01000003">
    <property type="protein sequence ID" value="GGN34283.1"/>
    <property type="molecule type" value="Genomic_DNA"/>
</dbReference>
<comment type="caution">
    <text evidence="3">The sequence shown here is derived from an EMBL/GenBank/DDBJ whole genome shotgun (WGS) entry which is preliminary data.</text>
</comment>
<feature type="domain" description="Beta-lactamase-related" evidence="2">
    <location>
        <begin position="37"/>
        <end position="322"/>
    </location>
</feature>
<dbReference type="Gene3D" id="3.40.710.10">
    <property type="entry name" value="DD-peptidase/beta-lactamase superfamily"/>
    <property type="match status" value="1"/>
</dbReference>
<dbReference type="InterPro" id="IPR001466">
    <property type="entry name" value="Beta-lactam-related"/>
</dbReference>
<gene>
    <name evidence="3" type="ORF">GCM10010842_12760</name>
</gene>
<dbReference type="InterPro" id="IPR050789">
    <property type="entry name" value="Diverse_Enzym_Activities"/>
</dbReference>
<name>A0ABQ2IYZ5_9DEIO</name>
<proteinExistence type="predicted"/>
<dbReference type="PANTHER" id="PTHR43283">
    <property type="entry name" value="BETA-LACTAMASE-RELATED"/>
    <property type="match status" value="1"/>
</dbReference>
<accession>A0ABQ2IYZ5</accession>
<sequence length="336" mass="35637">MRFPALPLVLTGLLLSSAARAATPFQSADLARVAAYSQAHRGDAVLVWQDGREVFAQAQNGFDLNAPHVLASGSKTFGCLLAAALQDAGTLRLDERAADTLTEWRGDARRDITVRHLLNFTGGLPGNVGSPIPTLNRDLSAAALAATPTAPAGQAFHYGNAHLAAFAELVRRKTGQEPEVALQARVLDALDVHPVWARDRAGHADLAGGARLNAREWARVGQLLLQGGTWQGRSLLSATGLGECRRGSAALSVYGLTLWLNVPTNGTLDSGDTVPVAALNLRGDRLIPGQPTDVIMAAGAANQRLYVLPDRNAVIVRFGRGGDWNDDEFLRLLTGQ</sequence>
<feature type="signal peptide" evidence="1">
    <location>
        <begin position="1"/>
        <end position="21"/>
    </location>
</feature>
<reference evidence="4" key="1">
    <citation type="journal article" date="2019" name="Int. J. Syst. Evol. Microbiol.">
        <title>The Global Catalogue of Microorganisms (GCM) 10K type strain sequencing project: providing services to taxonomists for standard genome sequencing and annotation.</title>
        <authorList>
            <consortium name="The Broad Institute Genomics Platform"/>
            <consortium name="The Broad Institute Genome Sequencing Center for Infectious Disease"/>
            <person name="Wu L."/>
            <person name="Ma J."/>
        </authorList>
    </citation>
    <scope>NUCLEOTIDE SEQUENCE [LARGE SCALE GENOMIC DNA]</scope>
    <source>
        <strain evidence="4">JCM 16918</strain>
    </source>
</reference>
<keyword evidence="4" id="KW-1185">Reference proteome</keyword>
<evidence type="ECO:0000313" key="3">
    <source>
        <dbReference type="EMBL" id="GGN34283.1"/>
    </source>
</evidence>
<evidence type="ECO:0000313" key="4">
    <source>
        <dbReference type="Proteomes" id="UP000645517"/>
    </source>
</evidence>
<dbReference type="SUPFAM" id="SSF56601">
    <property type="entry name" value="beta-lactamase/transpeptidase-like"/>
    <property type="match status" value="1"/>
</dbReference>
<keyword evidence="1" id="KW-0732">Signal</keyword>
<dbReference type="Proteomes" id="UP000645517">
    <property type="component" value="Unassembled WGS sequence"/>
</dbReference>